<gene>
    <name evidence="2" type="ORF">GPECTOR_10g1136</name>
</gene>
<protein>
    <submittedName>
        <fullName evidence="2">Uncharacterized protein</fullName>
    </submittedName>
</protein>
<sequence>MQPPTTAASADAELNQGDGGGAEAGDGEGAAPGSPGGLALAETEKDRLIRRGLLTPFDRLAGFARKVQNAPAAPPPAAGPGDGGGGGGSGGGGPSGAARFQATGFGSLRHLGRAELQTEKVAAASTRSGRTVGEAIEEAGRQALEARAARRTAKFMELEQLPQQAYGTAADGRAAEEAELQDSDAEDLGAEPDPDPDPSQPDPDPEADEDVVL</sequence>
<accession>A0A150GQQ1</accession>
<reference evidence="3" key="1">
    <citation type="journal article" date="2016" name="Nat. Commun.">
        <title>The Gonium pectorale genome demonstrates co-option of cell cycle regulation during the evolution of multicellularity.</title>
        <authorList>
            <person name="Hanschen E.R."/>
            <person name="Marriage T.N."/>
            <person name="Ferris P.J."/>
            <person name="Hamaji T."/>
            <person name="Toyoda A."/>
            <person name="Fujiyama A."/>
            <person name="Neme R."/>
            <person name="Noguchi H."/>
            <person name="Minakuchi Y."/>
            <person name="Suzuki M."/>
            <person name="Kawai-Toyooka H."/>
            <person name="Smith D.R."/>
            <person name="Sparks H."/>
            <person name="Anderson J."/>
            <person name="Bakaric R."/>
            <person name="Luria V."/>
            <person name="Karger A."/>
            <person name="Kirschner M.W."/>
            <person name="Durand P.M."/>
            <person name="Michod R.E."/>
            <person name="Nozaki H."/>
            <person name="Olson B.J."/>
        </authorList>
    </citation>
    <scope>NUCLEOTIDE SEQUENCE [LARGE SCALE GENOMIC DNA]</scope>
    <source>
        <strain evidence="3">NIES-2863</strain>
    </source>
</reference>
<feature type="region of interest" description="Disordered" evidence="1">
    <location>
        <begin position="162"/>
        <end position="213"/>
    </location>
</feature>
<keyword evidence="3" id="KW-1185">Reference proteome</keyword>
<dbReference type="OrthoDB" id="551934at2759"/>
<feature type="compositionally biased region" description="Gly residues" evidence="1">
    <location>
        <begin position="17"/>
        <end position="36"/>
    </location>
</feature>
<name>A0A150GQQ1_GONPE</name>
<evidence type="ECO:0000256" key="1">
    <source>
        <dbReference type="SAM" id="MobiDB-lite"/>
    </source>
</evidence>
<proteinExistence type="predicted"/>
<feature type="compositionally biased region" description="Gly residues" evidence="1">
    <location>
        <begin position="80"/>
        <end position="95"/>
    </location>
</feature>
<comment type="caution">
    <text evidence="2">The sequence shown here is derived from an EMBL/GenBank/DDBJ whole genome shotgun (WGS) entry which is preliminary data.</text>
</comment>
<feature type="compositionally biased region" description="Acidic residues" evidence="1">
    <location>
        <begin position="203"/>
        <end position="213"/>
    </location>
</feature>
<organism evidence="2 3">
    <name type="scientific">Gonium pectorale</name>
    <name type="common">Green alga</name>
    <dbReference type="NCBI Taxonomy" id="33097"/>
    <lineage>
        <taxon>Eukaryota</taxon>
        <taxon>Viridiplantae</taxon>
        <taxon>Chlorophyta</taxon>
        <taxon>core chlorophytes</taxon>
        <taxon>Chlorophyceae</taxon>
        <taxon>CS clade</taxon>
        <taxon>Chlamydomonadales</taxon>
        <taxon>Volvocaceae</taxon>
        <taxon>Gonium</taxon>
    </lineage>
</organism>
<feature type="region of interest" description="Disordered" evidence="1">
    <location>
        <begin position="66"/>
        <end position="104"/>
    </location>
</feature>
<dbReference type="Proteomes" id="UP000075714">
    <property type="component" value="Unassembled WGS sequence"/>
</dbReference>
<feature type="compositionally biased region" description="Acidic residues" evidence="1">
    <location>
        <begin position="177"/>
        <end position="196"/>
    </location>
</feature>
<dbReference type="EMBL" id="LSYV01000011">
    <property type="protein sequence ID" value="KXZ52113.1"/>
    <property type="molecule type" value="Genomic_DNA"/>
</dbReference>
<dbReference type="AlphaFoldDB" id="A0A150GQQ1"/>
<evidence type="ECO:0000313" key="2">
    <source>
        <dbReference type="EMBL" id="KXZ52113.1"/>
    </source>
</evidence>
<feature type="region of interest" description="Disordered" evidence="1">
    <location>
        <begin position="1"/>
        <end position="43"/>
    </location>
</feature>
<evidence type="ECO:0000313" key="3">
    <source>
        <dbReference type="Proteomes" id="UP000075714"/>
    </source>
</evidence>
<dbReference type="STRING" id="33097.A0A150GQQ1"/>